<feature type="domain" description="GST N-terminal" evidence="1">
    <location>
        <begin position="2"/>
        <end position="83"/>
    </location>
</feature>
<dbReference type="SUPFAM" id="SSF52833">
    <property type="entry name" value="Thioredoxin-like"/>
    <property type="match status" value="1"/>
</dbReference>
<reference evidence="3 4" key="1">
    <citation type="submission" date="2018-10" db="EMBL/GenBank/DDBJ databases">
        <title>Genomic Encyclopedia of Type Strains, Phase IV (KMG-IV): sequencing the most valuable type-strain genomes for metagenomic binning, comparative biology and taxonomic classification.</title>
        <authorList>
            <person name="Goeker M."/>
        </authorList>
    </citation>
    <scope>NUCLEOTIDE SEQUENCE [LARGE SCALE GENOMIC DNA]</scope>
    <source>
        <strain evidence="3 4">DSM 23229</strain>
    </source>
</reference>
<evidence type="ECO:0000313" key="4">
    <source>
        <dbReference type="Proteomes" id="UP000281975"/>
    </source>
</evidence>
<dbReference type="InterPro" id="IPR004045">
    <property type="entry name" value="Glutathione_S-Trfase_N"/>
</dbReference>
<dbReference type="Pfam" id="PF00043">
    <property type="entry name" value="GST_C"/>
    <property type="match status" value="1"/>
</dbReference>
<protein>
    <submittedName>
        <fullName evidence="3">Glutathione S-transferase</fullName>
    </submittedName>
</protein>
<evidence type="ECO:0000259" key="2">
    <source>
        <dbReference type="PROSITE" id="PS50405"/>
    </source>
</evidence>
<sequence length="212" mass="24021">MSTLVLYGFNDSTYVRTVRMLFAEKGVRYEQVPVDVLGGETHSEAHLARHPFGRVPALETGGRIFYETDAIAEFLEGHYPAPAFFPRHLDDRVDMRQWAAVIHNYLYPTLIGRLVRQRLINPQLGQPVDEAIVEAALPDAHYQFSLLERAINGRTALVAGQLSYADLLLAPIVAHVDRLEEGRALLKEYAGVRGWWEAMQQRESFRHTAPGR</sequence>
<dbReference type="SFLD" id="SFLDS00019">
    <property type="entry name" value="Glutathione_Transferase_(cytos"/>
    <property type="match status" value="1"/>
</dbReference>
<dbReference type="Pfam" id="PF13417">
    <property type="entry name" value="GST_N_3"/>
    <property type="match status" value="1"/>
</dbReference>
<evidence type="ECO:0000259" key="1">
    <source>
        <dbReference type="PROSITE" id="PS50404"/>
    </source>
</evidence>
<gene>
    <name evidence="3" type="ORF">C7446_2727</name>
</gene>
<dbReference type="Gene3D" id="3.40.30.10">
    <property type="entry name" value="Glutaredoxin"/>
    <property type="match status" value="1"/>
</dbReference>
<dbReference type="AlphaFoldDB" id="A0A420WTL2"/>
<dbReference type="OrthoDB" id="5740960at2"/>
<keyword evidence="4" id="KW-1185">Reference proteome</keyword>
<organism evidence="3 4">
    <name type="scientific">Kushneria sinocarnis</name>
    <dbReference type="NCBI Taxonomy" id="595502"/>
    <lineage>
        <taxon>Bacteria</taxon>
        <taxon>Pseudomonadati</taxon>
        <taxon>Pseudomonadota</taxon>
        <taxon>Gammaproteobacteria</taxon>
        <taxon>Oceanospirillales</taxon>
        <taxon>Halomonadaceae</taxon>
        <taxon>Kushneria</taxon>
    </lineage>
</organism>
<dbReference type="CDD" id="cd00299">
    <property type="entry name" value="GST_C_family"/>
    <property type="match status" value="1"/>
</dbReference>
<proteinExistence type="predicted"/>
<dbReference type="InterPro" id="IPR036282">
    <property type="entry name" value="Glutathione-S-Trfase_C_sf"/>
</dbReference>
<dbReference type="PANTHER" id="PTHR44051">
    <property type="entry name" value="GLUTATHIONE S-TRANSFERASE-RELATED"/>
    <property type="match status" value="1"/>
</dbReference>
<dbReference type="InterPro" id="IPR004046">
    <property type="entry name" value="GST_C"/>
</dbReference>
<dbReference type="PANTHER" id="PTHR44051:SF8">
    <property type="entry name" value="GLUTATHIONE S-TRANSFERASE GSTA"/>
    <property type="match status" value="1"/>
</dbReference>
<dbReference type="SFLD" id="SFLDG00358">
    <property type="entry name" value="Main_(cytGST)"/>
    <property type="match status" value="1"/>
</dbReference>
<name>A0A420WTL2_9GAMM</name>
<dbReference type="Proteomes" id="UP000281975">
    <property type="component" value="Unassembled WGS sequence"/>
</dbReference>
<dbReference type="GO" id="GO:0016740">
    <property type="term" value="F:transferase activity"/>
    <property type="evidence" value="ECO:0007669"/>
    <property type="project" value="UniProtKB-KW"/>
</dbReference>
<evidence type="ECO:0000313" key="3">
    <source>
        <dbReference type="EMBL" id="RKQ96867.1"/>
    </source>
</evidence>
<dbReference type="EMBL" id="RBIN01000008">
    <property type="protein sequence ID" value="RKQ96867.1"/>
    <property type="molecule type" value="Genomic_DNA"/>
</dbReference>
<dbReference type="SUPFAM" id="SSF47616">
    <property type="entry name" value="GST C-terminal domain-like"/>
    <property type="match status" value="1"/>
</dbReference>
<comment type="caution">
    <text evidence="3">The sequence shown here is derived from an EMBL/GenBank/DDBJ whole genome shotgun (WGS) entry which is preliminary data.</text>
</comment>
<feature type="domain" description="GST C-terminal" evidence="2">
    <location>
        <begin position="88"/>
        <end position="212"/>
    </location>
</feature>
<dbReference type="PROSITE" id="PS50404">
    <property type="entry name" value="GST_NTER"/>
    <property type="match status" value="1"/>
</dbReference>
<dbReference type="PROSITE" id="PS50405">
    <property type="entry name" value="GST_CTER"/>
    <property type="match status" value="1"/>
</dbReference>
<dbReference type="RefSeq" id="WP_121173645.1">
    <property type="nucleotide sequence ID" value="NZ_RBIN01000008.1"/>
</dbReference>
<keyword evidence="3" id="KW-0808">Transferase</keyword>
<accession>A0A420WTL2</accession>
<dbReference type="Gene3D" id="1.20.1050.10">
    <property type="match status" value="1"/>
</dbReference>
<dbReference type="InterPro" id="IPR010987">
    <property type="entry name" value="Glutathione-S-Trfase_C-like"/>
</dbReference>
<dbReference type="InterPro" id="IPR036249">
    <property type="entry name" value="Thioredoxin-like_sf"/>
</dbReference>
<dbReference type="InterPro" id="IPR040079">
    <property type="entry name" value="Glutathione_S-Trfase"/>
</dbReference>